<dbReference type="Proteomes" id="UP000054359">
    <property type="component" value="Unassembled WGS sequence"/>
</dbReference>
<gene>
    <name evidence="1" type="ORF">X975_17465</name>
</gene>
<dbReference type="AlphaFoldDB" id="A0A087UBG7"/>
<dbReference type="EMBL" id="KK119095">
    <property type="protein sequence ID" value="KFM74706.1"/>
    <property type="molecule type" value="Genomic_DNA"/>
</dbReference>
<feature type="non-terminal residue" evidence="1">
    <location>
        <position position="73"/>
    </location>
</feature>
<sequence>MSKLWQSLCLQQSFQLDLRLQGLGSLGGGQNFSLLTIATAAIRKSRMQILEFIFSVFFKRIFLRKTLQSFSDS</sequence>
<keyword evidence="2" id="KW-1185">Reference proteome</keyword>
<proteinExistence type="predicted"/>
<accession>A0A087UBG7</accession>
<evidence type="ECO:0000313" key="2">
    <source>
        <dbReference type="Proteomes" id="UP000054359"/>
    </source>
</evidence>
<reference evidence="1 2" key="1">
    <citation type="submission" date="2013-11" db="EMBL/GenBank/DDBJ databases">
        <title>Genome sequencing of Stegodyphus mimosarum.</title>
        <authorList>
            <person name="Bechsgaard J."/>
        </authorList>
    </citation>
    <scope>NUCLEOTIDE SEQUENCE [LARGE SCALE GENOMIC DNA]</scope>
</reference>
<name>A0A087UBG7_STEMI</name>
<protein>
    <submittedName>
        <fullName evidence="1">Uncharacterized protein</fullName>
    </submittedName>
</protein>
<evidence type="ECO:0000313" key="1">
    <source>
        <dbReference type="EMBL" id="KFM74706.1"/>
    </source>
</evidence>
<organism evidence="1 2">
    <name type="scientific">Stegodyphus mimosarum</name>
    <name type="common">African social velvet spider</name>
    <dbReference type="NCBI Taxonomy" id="407821"/>
    <lineage>
        <taxon>Eukaryota</taxon>
        <taxon>Metazoa</taxon>
        <taxon>Ecdysozoa</taxon>
        <taxon>Arthropoda</taxon>
        <taxon>Chelicerata</taxon>
        <taxon>Arachnida</taxon>
        <taxon>Araneae</taxon>
        <taxon>Araneomorphae</taxon>
        <taxon>Entelegynae</taxon>
        <taxon>Eresoidea</taxon>
        <taxon>Eresidae</taxon>
        <taxon>Stegodyphus</taxon>
    </lineage>
</organism>